<reference evidence="1" key="1">
    <citation type="journal article" date="2021" name="Nat. Commun.">
        <title>Genetic determinants of endophytism in the Arabidopsis root mycobiome.</title>
        <authorList>
            <person name="Mesny F."/>
            <person name="Miyauchi S."/>
            <person name="Thiergart T."/>
            <person name="Pickel B."/>
            <person name="Atanasova L."/>
            <person name="Karlsson M."/>
            <person name="Huettel B."/>
            <person name="Barry K.W."/>
            <person name="Haridas S."/>
            <person name="Chen C."/>
            <person name="Bauer D."/>
            <person name="Andreopoulos W."/>
            <person name="Pangilinan J."/>
            <person name="LaButti K."/>
            <person name="Riley R."/>
            <person name="Lipzen A."/>
            <person name="Clum A."/>
            <person name="Drula E."/>
            <person name="Henrissat B."/>
            <person name="Kohler A."/>
            <person name="Grigoriev I.V."/>
            <person name="Martin F.M."/>
            <person name="Hacquard S."/>
        </authorList>
    </citation>
    <scope>NUCLEOTIDE SEQUENCE</scope>
    <source>
        <strain evidence="1">MPI-CAGE-CH-0230</strain>
    </source>
</reference>
<name>A0A9P8XR89_9PEZI</name>
<dbReference type="GeneID" id="70192526"/>
<dbReference type="RefSeq" id="XP_046004717.1">
    <property type="nucleotide sequence ID" value="XM_046162980.1"/>
</dbReference>
<evidence type="ECO:0000313" key="2">
    <source>
        <dbReference type="Proteomes" id="UP000756346"/>
    </source>
</evidence>
<keyword evidence="2" id="KW-1185">Reference proteome</keyword>
<dbReference type="Proteomes" id="UP000756346">
    <property type="component" value="Unassembled WGS sequence"/>
</dbReference>
<sequence length="159" mass="17997">MPSRLQVQLQLVDETSSRKGTFHLAHHDQLTVHHNPVADHATEPAQDRRRTMLCASQYRGNAAADRQQALRPCCRRLARIQKAPTHARLADIYVMTFGTPEGRRLADIYVMTFGTPEGRRQVTDMTSRSQVKNEGVYDANDVDLQLWVAATICWSLVVD</sequence>
<proteinExistence type="predicted"/>
<dbReference type="EMBL" id="JAGTJQ010000014">
    <property type="protein sequence ID" value="KAH7012452.1"/>
    <property type="molecule type" value="Genomic_DNA"/>
</dbReference>
<comment type="caution">
    <text evidence="1">The sequence shown here is derived from an EMBL/GenBank/DDBJ whole genome shotgun (WGS) entry which is preliminary data.</text>
</comment>
<protein>
    <submittedName>
        <fullName evidence="1">Uncharacterized protein</fullName>
    </submittedName>
</protein>
<organism evidence="1 2">
    <name type="scientific">Microdochium trichocladiopsis</name>
    <dbReference type="NCBI Taxonomy" id="1682393"/>
    <lineage>
        <taxon>Eukaryota</taxon>
        <taxon>Fungi</taxon>
        <taxon>Dikarya</taxon>
        <taxon>Ascomycota</taxon>
        <taxon>Pezizomycotina</taxon>
        <taxon>Sordariomycetes</taxon>
        <taxon>Xylariomycetidae</taxon>
        <taxon>Xylariales</taxon>
        <taxon>Microdochiaceae</taxon>
        <taxon>Microdochium</taxon>
    </lineage>
</organism>
<evidence type="ECO:0000313" key="1">
    <source>
        <dbReference type="EMBL" id="KAH7012452.1"/>
    </source>
</evidence>
<accession>A0A9P8XR89</accession>
<gene>
    <name evidence="1" type="ORF">B0I36DRAFT_51073</name>
</gene>
<dbReference type="AlphaFoldDB" id="A0A9P8XR89"/>